<feature type="domain" description="Carrier" evidence="1">
    <location>
        <begin position="7"/>
        <end position="85"/>
    </location>
</feature>
<comment type="caution">
    <text evidence="2">The sequence shown here is derived from an EMBL/GenBank/DDBJ whole genome shotgun (WGS) entry which is preliminary data.</text>
</comment>
<organism evidence="2 3">
    <name type="scientific">Sinosporangium siamense</name>
    <dbReference type="NCBI Taxonomy" id="1367973"/>
    <lineage>
        <taxon>Bacteria</taxon>
        <taxon>Bacillati</taxon>
        <taxon>Actinomycetota</taxon>
        <taxon>Actinomycetes</taxon>
        <taxon>Streptosporangiales</taxon>
        <taxon>Streptosporangiaceae</taxon>
        <taxon>Sinosporangium</taxon>
    </lineage>
</organism>
<proteinExistence type="predicted"/>
<dbReference type="PROSITE" id="PS50075">
    <property type="entry name" value="CARRIER"/>
    <property type="match status" value="1"/>
</dbReference>
<keyword evidence="3" id="KW-1185">Reference proteome</keyword>
<dbReference type="EMBL" id="BOOW01000053">
    <property type="protein sequence ID" value="GII96973.1"/>
    <property type="molecule type" value="Genomic_DNA"/>
</dbReference>
<evidence type="ECO:0000313" key="2">
    <source>
        <dbReference type="EMBL" id="GII96973.1"/>
    </source>
</evidence>
<gene>
    <name evidence="2" type="ORF">Ssi02_72040</name>
</gene>
<reference evidence="2" key="1">
    <citation type="submission" date="2021-01" db="EMBL/GenBank/DDBJ databases">
        <title>Whole genome shotgun sequence of Sinosporangium siamense NBRC 109515.</title>
        <authorList>
            <person name="Komaki H."/>
            <person name="Tamura T."/>
        </authorList>
    </citation>
    <scope>NUCLEOTIDE SEQUENCE</scope>
    <source>
        <strain evidence="2">NBRC 109515</strain>
    </source>
</reference>
<name>A0A919RNJ3_9ACTN</name>
<dbReference type="RefSeq" id="WP_239130288.1">
    <property type="nucleotide sequence ID" value="NZ_BOOW01000053.1"/>
</dbReference>
<dbReference type="AlphaFoldDB" id="A0A919RNJ3"/>
<dbReference type="InterPro" id="IPR009081">
    <property type="entry name" value="PP-bd_ACP"/>
</dbReference>
<evidence type="ECO:0000313" key="3">
    <source>
        <dbReference type="Proteomes" id="UP000606172"/>
    </source>
</evidence>
<dbReference type="SUPFAM" id="SSF47336">
    <property type="entry name" value="ACP-like"/>
    <property type="match status" value="1"/>
</dbReference>
<sequence length="89" mass="9473">MTTTTTSGLRMRLAELASAASEQEVGVDEILAAPDSLSALGVTSLALLRLLDAVESEFQVYVDLEENPSLMDNIDDLAAYITESSPEPV</sequence>
<dbReference type="Proteomes" id="UP000606172">
    <property type="component" value="Unassembled WGS sequence"/>
</dbReference>
<dbReference type="Gene3D" id="1.10.1200.10">
    <property type="entry name" value="ACP-like"/>
    <property type="match status" value="1"/>
</dbReference>
<evidence type="ECO:0000259" key="1">
    <source>
        <dbReference type="PROSITE" id="PS50075"/>
    </source>
</evidence>
<dbReference type="Pfam" id="PF00550">
    <property type="entry name" value="PP-binding"/>
    <property type="match status" value="1"/>
</dbReference>
<protein>
    <recommendedName>
        <fullName evidence="1">Carrier domain-containing protein</fullName>
    </recommendedName>
</protein>
<accession>A0A919RNJ3</accession>
<dbReference type="InterPro" id="IPR036736">
    <property type="entry name" value="ACP-like_sf"/>
</dbReference>